<dbReference type="Proteomes" id="UP001305498">
    <property type="component" value="Chromosome"/>
</dbReference>
<feature type="region of interest" description="Disordered" evidence="2">
    <location>
        <begin position="32"/>
        <end position="53"/>
    </location>
</feature>
<dbReference type="SUPFAM" id="SSF49777">
    <property type="entry name" value="PEBP-like"/>
    <property type="match status" value="1"/>
</dbReference>
<dbReference type="InterPro" id="IPR036610">
    <property type="entry name" value="PEBP-like_sf"/>
</dbReference>
<name>A0AA97I5N8_9MICO</name>
<comment type="similarity">
    <text evidence="1">Belongs to the UPF0098 family.</text>
</comment>
<dbReference type="PANTHER" id="PTHR30289">
    <property type="entry name" value="UNCHARACTERIZED PROTEIN YBCL-RELATED"/>
    <property type="match status" value="1"/>
</dbReference>
<dbReference type="Gene3D" id="3.90.280.10">
    <property type="entry name" value="PEBP-like"/>
    <property type="match status" value="1"/>
</dbReference>
<evidence type="ECO:0000313" key="4">
    <source>
        <dbReference type="Proteomes" id="UP001305498"/>
    </source>
</evidence>
<evidence type="ECO:0000313" key="3">
    <source>
        <dbReference type="EMBL" id="WOF21737.1"/>
    </source>
</evidence>
<keyword evidence="3" id="KW-0649">Protein kinase inhibitor</keyword>
<dbReference type="RefSeq" id="WP_317138215.1">
    <property type="nucleotide sequence ID" value="NZ_CP118157.1"/>
</dbReference>
<sequence length="172" mass="17902">MFAYDPYAELATLRGFAPLTLTSADIADGRPLPRAQWGAGGGGSDTSPQLSWSGVPDDTRSFAVSCFDPDAPTASGYWHWAVHDIPVDVTSLAAGAAEAAPGTTLRNDAGLRGYVGAAPPPGTGVHRYFFVVDALDVDHLDIAPDATPAVLGFQRHFHALARGVLVATATND</sequence>
<gene>
    <name evidence="3" type="ORF">N8K70_10095</name>
</gene>
<dbReference type="KEGG" id="mbet:N8K70_10095"/>
<proteinExistence type="inferred from homology"/>
<dbReference type="Pfam" id="PF01161">
    <property type="entry name" value="PBP"/>
    <property type="match status" value="1"/>
</dbReference>
<dbReference type="CDD" id="cd00865">
    <property type="entry name" value="PEBP_bact_arch"/>
    <property type="match status" value="1"/>
</dbReference>
<accession>A0AA97I5N8</accession>
<dbReference type="AlphaFoldDB" id="A0AA97I5N8"/>
<organism evidence="3 4">
    <name type="scientific">Microbacterium betulae</name>
    <dbReference type="NCBI Taxonomy" id="2981139"/>
    <lineage>
        <taxon>Bacteria</taxon>
        <taxon>Bacillati</taxon>
        <taxon>Actinomycetota</taxon>
        <taxon>Actinomycetes</taxon>
        <taxon>Micrococcales</taxon>
        <taxon>Microbacteriaceae</taxon>
        <taxon>Microbacterium</taxon>
    </lineage>
</organism>
<dbReference type="InterPro" id="IPR005247">
    <property type="entry name" value="YbhB_YbcL/LppC-like"/>
</dbReference>
<evidence type="ECO:0000256" key="1">
    <source>
        <dbReference type="ARBA" id="ARBA00007120"/>
    </source>
</evidence>
<dbReference type="PANTHER" id="PTHR30289:SF1">
    <property type="entry name" value="PEBP (PHOSPHATIDYLETHANOLAMINE-BINDING PROTEIN) FAMILY PROTEIN"/>
    <property type="match status" value="1"/>
</dbReference>
<evidence type="ECO:0000256" key="2">
    <source>
        <dbReference type="SAM" id="MobiDB-lite"/>
    </source>
</evidence>
<dbReference type="NCBIfam" id="TIGR00481">
    <property type="entry name" value="YbhB/YbcL family Raf kinase inhibitor-like protein"/>
    <property type="match status" value="1"/>
</dbReference>
<dbReference type="InterPro" id="IPR008914">
    <property type="entry name" value="PEBP"/>
</dbReference>
<dbReference type="GO" id="GO:0004860">
    <property type="term" value="F:protein kinase inhibitor activity"/>
    <property type="evidence" value="ECO:0007669"/>
    <property type="project" value="UniProtKB-KW"/>
</dbReference>
<reference evidence="3 4" key="1">
    <citation type="submission" date="2023-02" db="EMBL/GenBank/DDBJ databases">
        <title>Microbacterium betulae sp. nov., isolated from birch wood.</title>
        <authorList>
            <person name="Pasciak M."/>
            <person name="Pawlik K.J."/>
            <person name="Martynowski D."/>
            <person name="Laczmanski L."/>
            <person name="Ciekot J."/>
            <person name="Szponar B."/>
            <person name="Wojcik-Fatla A."/>
            <person name="Mackiewicz B."/>
            <person name="Farian E."/>
            <person name="Cholewa G."/>
            <person name="Cholewa A."/>
            <person name="Dutkiewicz J."/>
        </authorList>
    </citation>
    <scope>NUCLEOTIDE SEQUENCE [LARGE SCALE GENOMIC DNA]</scope>
    <source>
        <strain evidence="3 4">AB</strain>
    </source>
</reference>
<keyword evidence="4" id="KW-1185">Reference proteome</keyword>
<dbReference type="EMBL" id="CP118157">
    <property type="protein sequence ID" value="WOF21737.1"/>
    <property type="molecule type" value="Genomic_DNA"/>
</dbReference>
<protein>
    <submittedName>
        <fullName evidence="3">YbhB/YbcL family Raf kinase inhibitor-like protein</fullName>
    </submittedName>
</protein>